<dbReference type="GO" id="GO:0008782">
    <property type="term" value="F:adenosylhomocysteine nucleosidase activity"/>
    <property type="evidence" value="ECO:0007669"/>
    <property type="project" value="UniProtKB-UniRule"/>
</dbReference>
<dbReference type="FunFam" id="3.40.50.1580:FF:000001">
    <property type="entry name" value="MTA/SAH nucleosidase family protein"/>
    <property type="match status" value="1"/>
</dbReference>
<evidence type="ECO:0000256" key="6">
    <source>
        <dbReference type="HAMAP-Rule" id="MF_01684"/>
    </source>
</evidence>
<proteinExistence type="inferred from homology"/>
<evidence type="ECO:0000259" key="7">
    <source>
        <dbReference type="Pfam" id="PF01048"/>
    </source>
</evidence>
<dbReference type="GO" id="GO:0008930">
    <property type="term" value="F:methylthioadenosine nucleosidase activity"/>
    <property type="evidence" value="ECO:0007669"/>
    <property type="project" value="UniProtKB-UniRule"/>
</dbReference>
<gene>
    <name evidence="6" type="primary">mtnN</name>
    <name evidence="8" type="ORF">HNQ45_001430</name>
</gene>
<dbReference type="CDD" id="cd09008">
    <property type="entry name" value="MTAN"/>
    <property type="match status" value="1"/>
</dbReference>
<dbReference type="AlphaFoldDB" id="A0A9Q2D0D8"/>
<comment type="catalytic activity">
    <reaction evidence="5">
        <text>5'-deoxyadenosine + H2O = 5-deoxy-D-ribose + adenine</text>
        <dbReference type="Rhea" id="RHEA:29859"/>
        <dbReference type="ChEBI" id="CHEBI:15377"/>
        <dbReference type="ChEBI" id="CHEBI:16708"/>
        <dbReference type="ChEBI" id="CHEBI:17319"/>
        <dbReference type="ChEBI" id="CHEBI:149540"/>
        <dbReference type="EC" id="3.2.2.9"/>
    </reaction>
    <physiologicalReaction direction="left-to-right" evidence="5">
        <dbReference type="Rhea" id="RHEA:29860"/>
    </physiologicalReaction>
</comment>
<comment type="caution">
    <text evidence="8">The sequence shown here is derived from an EMBL/GenBank/DDBJ whole genome shotgun (WGS) entry which is preliminary data.</text>
</comment>
<feature type="domain" description="Nucleoside phosphorylase" evidence="7">
    <location>
        <begin position="5"/>
        <end position="227"/>
    </location>
</feature>
<dbReference type="GO" id="GO:0009164">
    <property type="term" value="P:nucleoside catabolic process"/>
    <property type="evidence" value="ECO:0007669"/>
    <property type="project" value="InterPro"/>
</dbReference>
<dbReference type="GO" id="GO:0019284">
    <property type="term" value="P:L-methionine salvage from S-adenosylmethionine"/>
    <property type="evidence" value="ECO:0007669"/>
    <property type="project" value="TreeGrafter"/>
</dbReference>
<dbReference type="Proteomes" id="UP000579136">
    <property type="component" value="Unassembled WGS sequence"/>
</dbReference>
<dbReference type="InterPro" id="IPR010049">
    <property type="entry name" value="MTA_SAH_Nsdase"/>
</dbReference>
<comment type="function">
    <text evidence="6">Catalyzes the irreversible cleavage of the glycosidic bond in both 5'-methylthioadenosine (MTA) and S-adenosylhomocysteine (SAH/AdoHcy) to adenine and the corresponding thioribose, 5'-methylthioribose and S-ribosylhomocysteine, respectively. Also cleaves 5'-deoxyadenosine, a toxic by-product of radical S-adenosylmethionine (SAM) enzymes, into 5-deoxyribose and adenine.</text>
</comment>
<sequence>MTNIIGIIGAMRPEVEILKSDMDIKHTVNIAHVEFYEGTLENKNIVLVESGIGKVNASIITTLLINEFKVDSVINTGVAGSLTKELNILDMVISSHTVHHDVEATTFGYDIGQVPSMPLNYDAEADLIEAAKDALEAYDKVKYTVGEVVSGDQFIDTDEKKHIILNTFKDAKAVDMESAAIAQTCYQFKTPYLILRSMSDKADGSADMNYDEFLRKACIHSSNTVKLVLKEL</sequence>
<evidence type="ECO:0000313" key="9">
    <source>
        <dbReference type="Proteomes" id="UP000579136"/>
    </source>
</evidence>
<dbReference type="PANTHER" id="PTHR46832">
    <property type="entry name" value="5'-METHYLTHIOADENOSINE/S-ADENOSYLHOMOCYSTEINE NUCLEOSIDASE"/>
    <property type="match status" value="1"/>
</dbReference>
<evidence type="ECO:0000256" key="2">
    <source>
        <dbReference type="ARBA" id="ARBA00022605"/>
    </source>
</evidence>
<comment type="catalytic activity">
    <reaction evidence="6">
        <text>S-methyl-5'-thioadenosine + H2O = 5-(methylsulfanyl)-D-ribose + adenine</text>
        <dbReference type="Rhea" id="RHEA:13617"/>
        <dbReference type="ChEBI" id="CHEBI:15377"/>
        <dbReference type="ChEBI" id="CHEBI:16708"/>
        <dbReference type="ChEBI" id="CHEBI:17509"/>
        <dbReference type="ChEBI" id="CHEBI:78440"/>
        <dbReference type="EC" id="3.2.2.9"/>
    </reaction>
</comment>
<feature type="active site" description="Proton acceptor" evidence="6">
    <location>
        <position position="14"/>
    </location>
</feature>
<evidence type="ECO:0000256" key="5">
    <source>
        <dbReference type="ARBA" id="ARBA00050313"/>
    </source>
</evidence>
<keyword evidence="8" id="KW-0326">Glycosidase</keyword>
<dbReference type="SUPFAM" id="SSF53167">
    <property type="entry name" value="Purine and uridine phosphorylases"/>
    <property type="match status" value="1"/>
</dbReference>
<evidence type="ECO:0000256" key="1">
    <source>
        <dbReference type="ARBA" id="ARBA00004945"/>
    </source>
</evidence>
<comment type="pathway">
    <text evidence="1 6">Amino-acid biosynthesis; L-methionine biosynthesis via salvage pathway; S-methyl-5-thio-alpha-D-ribose 1-phosphate from S-methyl-5'-thioadenosine (hydrolase route): step 1/2.</text>
</comment>
<evidence type="ECO:0000256" key="3">
    <source>
        <dbReference type="ARBA" id="ARBA00022801"/>
    </source>
</evidence>
<dbReference type="NCBIfam" id="TIGR01704">
    <property type="entry name" value="MTA_SAH-Nsdase"/>
    <property type="match status" value="1"/>
</dbReference>
<dbReference type="GO" id="GO:0019509">
    <property type="term" value="P:L-methionine salvage from methylthioadenosine"/>
    <property type="evidence" value="ECO:0007669"/>
    <property type="project" value="UniProtKB-UniRule"/>
</dbReference>
<feature type="binding site" evidence="6">
    <location>
        <position position="155"/>
    </location>
    <ligand>
        <name>substrate</name>
    </ligand>
</feature>
<dbReference type="EMBL" id="JACHHF010000009">
    <property type="protein sequence ID" value="MBB5176542.1"/>
    <property type="molecule type" value="Genomic_DNA"/>
</dbReference>
<keyword evidence="2 6" id="KW-0028">Amino-acid biosynthesis</keyword>
<dbReference type="InterPro" id="IPR000845">
    <property type="entry name" value="Nucleoside_phosphorylase_d"/>
</dbReference>
<organism evidence="8 9">
    <name type="scientific">Nosocomiicoccus ampullae</name>
    <dbReference type="NCBI Taxonomy" id="489910"/>
    <lineage>
        <taxon>Bacteria</taxon>
        <taxon>Bacillati</taxon>
        <taxon>Bacillota</taxon>
        <taxon>Bacilli</taxon>
        <taxon>Bacillales</taxon>
        <taxon>Staphylococcaceae</taxon>
        <taxon>Nosocomiicoccus</taxon>
    </lineage>
</organism>
<dbReference type="EC" id="3.2.2.9" evidence="6"/>
<accession>A0A9Q2D0D8</accession>
<protein>
    <recommendedName>
        <fullName evidence="6">5'-methylthioadenosine/S-adenosylhomocysteine nucleosidase</fullName>
        <shortName evidence="6">MTA/SAH nucleosidase</shortName>
        <shortName evidence="6">MTAN</shortName>
        <ecNumber evidence="6">3.2.2.9</ecNumber>
    </recommendedName>
    <alternativeName>
        <fullName evidence="6">5'-deoxyadenosine nucleosidase</fullName>
        <shortName evidence="6">DOA nucleosidase</shortName>
        <shortName evidence="6">dAdo nucleosidase</shortName>
    </alternativeName>
    <alternativeName>
        <fullName evidence="6">5'-methylthioadenosine nucleosidase</fullName>
        <shortName evidence="6">MTA nucleosidase</shortName>
    </alternativeName>
    <alternativeName>
        <fullName evidence="6">S-adenosylhomocysteine nucleosidase</fullName>
        <shortName evidence="6">AdoHcy nucleosidase</shortName>
        <shortName evidence="6">SAH nucleosidase</shortName>
        <shortName evidence="6">SRH nucleosidase</shortName>
    </alternativeName>
</protein>
<keyword evidence="4 6" id="KW-0486">Methionine biosynthesis</keyword>
<feature type="binding site" evidence="6">
    <location>
        <begin position="176"/>
        <end position="177"/>
    </location>
    <ligand>
        <name>substrate</name>
    </ligand>
</feature>
<dbReference type="Pfam" id="PF01048">
    <property type="entry name" value="PNP_UDP_1"/>
    <property type="match status" value="1"/>
</dbReference>
<reference evidence="8 9" key="1">
    <citation type="submission" date="2020-08" db="EMBL/GenBank/DDBJ databases">
        <title>Genomic Encyclopedia of Type Strains, Phase IV (KMG-IV): sequencing the most valuable type-strain genomes for metagenomic binning, comparative biology and taxonomic classification.</title>
        <authorList>
            <person name="Goeker M."/>
        </authorList>
    </citation>
    <scope>NUCLEOTIDE SEQUENCE [LARGE SCALE GENOMIC DNA]</scope>
    <source>
        <strain evidence="8 9">DSM 19163</strain>
    </source>
</reference>
<dbReference type="Gene3D" id="3.40.50.1580">
    <property type="entry name" value="Nucleoside phosphorylase domain"/>
    <property type="match status" value="1"/>
</dbReference>
<evidence type="ECO:0000313" key="8">
    <source>
        <dbReference type="EMBL" id="MBB5176542.1"/>
    </source>
</evidence>
<keyword evidence="9" id="KW-1185">Reference proteome</keyword>
<dbReference type="HAMAP" id="MF_01684">
    <property type="entry name" value="Salvage_MtnN"/>
    <property type="match status" value="1"/>
</dbReference>
<dbReference type="InterPro" id="IPR035994">
    <property type="entry name" value="Nucleoside_phosphorylase_sf"/>
</dbReference>
<comment type="catalytic activity">
    <reaction evidence="6">
        <text>S-adenosyl-L-homocysteine + H2O = S-(5-deoxy-D-ribos-5-yl)-L-homocysteine + adenine</text>
        <dbReference type="Rhea" id="RHEA:17805"/>
        <dbReference type="ChEBI" id="CHEBI:15377"/>
        <dbReference type="ChEBI" id="CHEBI:16708"/>
        <dbReference type="ChEBI" id="CHEBI:57856"/>
        <dbReference type="ChEBI" id="CHEBI:58195"/>
        <dbReference type="EC" id="3.2.2.9"/>
    </reaction>
</comment>
<feature type="binding site" evidence="6">
    <location>
        <position position="80"/>
    </location>
    <ligand>
        <name>substrate</name>
    </ligand>
</feature>
<evidence type="ECO:0000256" key="4">
    <source>
        <dbReference type="ARBA" id="ARBA00023167"/>
    </source>
</evidence>
<comment type="similarity">
    <text evidence="6">Belongs to the PNP/UDP phosphorylase family. MtnN subfamily.</text>
</comment>
<dbReference type="GO" id="GO:0005829">
    <property type="term" value="C:cytosol"/>
    <property type="evidence" value="ECO:0007669"/>
    <property type="project" value="TreeGrafter"/>
</dbReference>
<dbReference type="NCBIfam" id="NF004079">
    <property type="entry name" value="PRK05584.1"/>
    <property type="match status" value="1"/>
</dbReference>
<feature type="active site" description="Proton donor" evidence="6">
    <location>
        <position position="200"/>
    </location>
</feature>
<keyword evidence="3 6" id="KW-0378">Hydrolase</keyword>
<name>A0A9Q2D0D8_9STAP</name>
<dbReference type="PANTHER" id="PTHR46832:SF1">
    <property type="entry name" value="5'-METHYLTHIOADENOSINE_S-ADENOSYLHOMOCYSTEINE NUCLEOSIDASE"/>
    <property type="match status" value="1"/>
</dbReference>